<name>A0A9N9P756_9GLOM</name>
<dbReference type="OrthoDB" id="415230at2759"/>
<feature type="non-terminal residue" evidence="1">
    <location>
        <position position="1"/>
    </location>
</feature>
<dbReference type="Proteomes" id="UP000789759">
    <property type="component" value="Unassembled WGS sequence"/>
</dbReference>
<sequence length="69" mass="7953">NDIENTIKDLVNGKIKIKDFSIIQVCIINDIFFSSDNRRLYIFQEAICKGLNINKILVKIRGVTDINIK</sequence>
<proteinExistence type="predicted"/>
<keyword evidence="2" id="KW-1185">Reference proteome</keyword>
<accession>A0A9N9P756</accession>
<comment type="caution">
    <text evidence="1">The sequence shown here is derived from an EMBL/GenBank/DDBJ whole genome shotgun (WGS) entry which is preliminary data.</text>
</comment>
<gene>
    <name evidence="1" type="ORF">CPELLU_LOCUS17375</name>
</gene>
<organism evidence="1 2">
    <name type="scientific">Cetraspora pellucida</name>
    <dbReference type="NCBI Taxonomy" id="1433469"/>
    <lineage>
        <taxon>Eukaryota</taxon>
        <taxon>Fungi</taxon>
        <taxon>Fungi incertae sedis</taxon>
        <taxon>Mucoromycota</taxon>
        <taxon>Glomeromycotina</taxon>
        <taxon>Glomeromycetes</taxon>
        <taxon>Diversisporales</taxon>
        <taxon>Gigasporaceae</taxon>
        <taxon>Cetraspora</taxon>
    </lineage>
</organism>
<reference evidence="1" key="1">
    <citation type="submission" date="2021-06" db="EMBL/GenBank/DDBJ databases">
        <authorList>
            <person name="Kallberg Y."/>
            <person name="Tangrot J."/>
            <person name="Rosling A."/>
        </authorList>
    </citation>
    <scope>NUCLEOTIDE SEQUENCE</scope>
    <source>
        <strain evidence="1">FL966</strain>
    </source>
</reference>
<dbReference type="AlphaFoldDB" id="A0A9N9P756"/>
<evidence type="ECO:0000313" key="1">
    <source>
        <dbReference type="EMBL" id="CAG8796510.1"/>
    </source>
</evidence>
<dbReference type="EMBL" id="CAJVQA010029267">
    <property type="protein sequence ID" value="CAG8796510.1"/>
    <property type="molecule type" value="Genomic_DNA"/>
</dbReference>
<evidence type="ECO:0000313" key="2">
    <source>
        <dbReference type="Proteomes" id="UP000789759"/>
    </source>
</evidence>
<protein>
    <submittedName>
        <fullName evidence="1">20060_t:CDS:1</fullName>
    </submittedName>
</protein>